<dbReference type="SUPFAM" id="SSF81901">
    <property type="entry name" value="HCP-like"/>
    <property type="match status" value="1"/>
</dbReference>
<evidence type="ECO:0000256" key="3">
    <source>
        <dbReference type="ARBA" id="ARBA00023237"/>
    </source>
</evidence>
<dbReference type="SUPFAM" id="SSF103088">
    <property type="entry name" value="OmpA-like"/>
    <property type="match status" value="1"/>
</dbReference>
<dbReference type="InterPro" id="IPR050330">
    <property type="entry name" value="Bact_OuterMem_StrucFunc"/>
</dbReference>
<evidence type="ECO:0000256" key="5">
    <source>
        <dbReference type="SAM" id="SignalP"/>
    </source>
</evidence>
<accession>A0ABW3NBS7</accession>
<evidence type="ECO:0000256" key="1">
    <source>
        <dbReference type="ARBA" id="ARBA00004442"/>
    </source>
</evidence>
<dbReference type="InterPro" id="IPR011042">
    <property type="entry name" value="6-blade_b-propeller_TolB-like"/>
</dbReference>
<dbReference type="SUPFAM" id="SSF49464">
    <property type="entry name" value="Carboxypeptidase regulatory domain-like"/>
    <property type="match status" value="1"/>
</dbReference>
<dbReference type="Gene3D" id="2.60.40.1120">
    <property type="entry name" value="Carboxypeptidase-like, regulatory domain"/>
    <property type="match status" value="1"/>
</dbReference>
<dbReference type="RefSeq" id="WP_386131296.1">
    <property type="nucleotide sequence ID" value="NZ_JBHTJL010000015.1"/>
</dbReference>
<dbReference type="Gene3D" id="3.30.1330.60">
    <property type="entry name" value="OmpA-like domain"/>
    <property type="match status" value="1"/>
</dbReference>
<gene>
    <name evidence="7" type="ORF">ACFQ1Q_11090</name>
</gene>
<sequence length="639" mass="73466">MKTRLVLIVFTLCFSSSFAQLKLADKFFKSYSYIKAIELYKEVVKEGDSSMHVLTRLGDAHYNNTQTKESALWYGLAVNKYERKIDPEYVFKYIQSLVSIKDYEKAELWANKLKAMQAENPADTKYIGDKFDVYKISEEADPRRIVKLNNLDFNTKYSDFGAFVIDDVMYFASARDDSERIYDWNKEPFLDIYQTEIIRNGETISFDNVVKIKANDVNSNYHESSVAITKDGKTMYFTRDHLTKKRRLDYDKEGTTHLELFRATFNEENQQWDDLEVLPFNDDVFSTGHPALSPDDKQLYFVSDRKGGFGEADIYVVDINDDGTFSEPRNLGENINTPGRELFPSIDEAGTLYYSSDGSVNYGLLDIFKSDIINNPNAVSENIGEPFNSSYDDFAYIFNSETMEGYLSSNREGGKGSDDIYSFNTYLCEQSIEGVVTDELTAEPLPEATVRLIDEDGKVISEVISDAQGRYQFPNLLCEKTFTVVGSKKDYKNDQKTVTTTDENKKINNADLVLIPLIIDNQIVINPIFFDFDKWNIRTDAQFELENIVDVMREHPTMVIKIESHTDSRGSERYNMRLSDRRAKSTRDYIISRGIEAERIESAIGYGESQLLNRCSNGVPCTAEEHQLNRRSYFYILKE</sequence>
<dbReference type="Gene3D" id="1.25.40.10">
    <property type="entry name" value="Tetratricopeptide repeat domain"/>
    <property type="match status" value="1"/>
</dbReference>
<protein>
    <submittedName>
        <fullName evidence="7">OmpA family protein</fullName>
    </submittedName>
</protein>
<comment type="subcellular location">
    <subcellularLocation>
        <location evidence="1">Cell outer membrane</location>
    </subcellularLocation>
</comment>
<evidence type="ECO:0000313" key="7">
    <source>
        <dbReference type="EMBL" id="MFD1063791.1"/>
    </source>
</evidence>
<dbReference type="Proteomes" id="UP001597013">
    <property type="component" value="Unassembled WGS sequence"/>
</dbReference>
<reference evidence="8" key="1">
    <citation type="journal article" date="2019" name="Int. J. Syst. Evol. Microbiol.">
        <title>The Global Catalogue of Microorganisms (GCM) 10K type strain sequencing project: providing services to taxonomists for standard genome sequencing and annotation.</title>
        <authorList>
            <consortium name="The Broad Institute Genomics Platform"/>
            <consortium name="The Broad Institute Genome Sequencing Center for Infectious Disease"/>
            <person name="Wu L."/>
            <person name="Ma J."/>
        </authorList>
    </citation>
    <scope>NUCLEOTIDE SEQUENCE [LARGE SCALE GENOMIC DNA]</scope>
    <source>
        <strain evidence="8">CCUG 62215</strain>
    </source>
</reference>
<dbReference type="PANTHER" id="PTHR30329:SF21">
    <property type="entry name" value="LIPOPROTEIN YIAD-RELATED"/>
    <property type="match status" value="1"/>
</dbReference>
<dbReference type="Pfam" id="PF00691">
    <property type="entry name" value="OmpA"/>
    <property type="match status" value="1"/>
</dbReference>
<proteinExistence type="predicted"/>
<dbReference type="InterPro" id="IPR011659">
    <property type="entry name" value="WD40"/>
</dbReference>
<dbReference type="Gene3D" id="2.120.10.30">
    <property type="entry name" value="TolB, C-terminal domain"/>
    <property type="match status" value="1"/>
</dbReference>
<dbReference type="InterPro" id="IPR006664">
    <property type="entry name" value="OMP_bac"/>
</dbReference>
<dbReference type="InterPro" id="IPR006665">
    <property type="entry name" value="OmpA-like"/>
</dbReference>
<dbReference type="Pfam" id="PF07676">
    <property type="entry name" value="PD40"/>
    <property type="match status" value="2"/>
</dbReference>
<dbReference type="InterPro" id="IPR036737">
    <property type="entry name" value="OmpA-like_sf"/>
</dbReference>
<keyword evidence="5" id="KW-0732">Signal</keyword>
<keyword evidence="3" id="KW-0998">Cell outer membrane</keyword>
<dbReference type="EMBL" id="JBHTJL010000015">
    <property type="protein sequence ID" value="MFD1063791.1"/>
    <property type="molecule type" value="Genomic_DNA"/>
</dbReference>
<dbReference type="Pfam" id="PF13620">
    <property type="entry name" value="CarboxypepD_reg"/>
    <property type="match status" value="1"/>
</dbReference>
<evidence type="ECO:0000313" key="8">
    <source>
        <dbReference type="Proteomes" id="UP001597013"/>
    </source>
</evidence>
<comment type="caution">
    <text evidence="7">The sequence shown here is derived from an EMBL/GenBank/DDBJ whole genome shotgun (WGS) entry which is preliminary data.</text>
</comment>
<dbReference type="PANTHER" id="PTHR30329">
    <property type="entry name" value="STATOR ELEMENT OF FLAGELLAR MOTOR COMPLEX"/>
    <property type="match status" value="1"/>
</dbReference>
<feature type="signal peptide" evidence="5">
    <location>
        <begin position="1"/>
        <end position="19"/>
    </location>
</feature>
<evidence type="ECO:0000259" key="6">
    <source>
        <dbReference type="PROSITE" id="PS51123"/>
    </source>
</evidence>
<dbReference type="InterPro" id="IPR008969">
    <property type="entry name" value="CarboxyPept-like_regulatory"/>
</dbReference>
<name>A0ABW3NBS7_9FLAO</name>
<dbReference type="CDD" id="cd07185">
    <property type="entry name" value="OmpA_C-like"/>
    <property type="match status" value="1"/>
</dbReference>
<feature type="chain" id="PRO_5046479449" evidence="5">
    <location>
        <begin position="20"/>
        <end position="639"/>
    </location>
</feature>
<keyword evidence="8" id="KW-1185">Reference proteome</keyword>
<dbReference type="InterPro" id="IPR011990">
    <property type="entry name" value="TPR-like_helical_dom_sf"/>
</dbReference>
<evidence type="ECO:0000256" key="2">
    <source>
        <dbReference type="ARBA" id="ARBA00023136"/>
    </source>
</evidence>
<dbReference type="SUPFAM" id="SSF82171">
    <property type="entry name" value="DPP6 N-terminal domain-like"/>
    <property type="match status" value="1"/>
</dbReference>
<keyword evidence="2 4" id="KW-0472">Membrane</keyword>
<feature type="domain" description="OmpA-like" evidence="6">
    <location>
        <begin position="519"/>
        <end position="639"/>
    </location>
</feature>
<dbReference type="PROSITE" id="PS51123">
    <property type="entry name" value="OMPA_2"/>
    <property type="match status" value="1"/>
</dbReference>
<organism evidence="7 8">
    <name type="scientific">Winogradskyella litorisediminis</name>
    <dbReference type="NCBI Taxonomy" id="1156618"/>
    <lineage>
        <taxon>Bacteria</taxon>
        <taxon>Pseudomonadati</taxon>
        <taxon>Bacteroidota</taxon>
        <taxon>Flavobacteriia</taxon>
        <taxon>Flavobacteriales</taxon>
        <taxon>Flavobacteriaceae</taxon>
        <taxon>Winogradskyella</taxon>
    </lineage>
</organism>
<evidence type="ECO:0000256" key="4">
    <source>
        <dbReference type="PROSITE-ProRule" id="PRU00473"/>
    </source>
</evidence>
<dbReference type="PRINTS" id="PR01021">
    <property type="entry name" value="OMPADOMAIN"/>
</dbReference>